<comment type="caution">
    <text evidence="4">The sequence shown here is derived from an EMBL/GenBank/DDBJ whole genome shotgun (WGS) entry which is preliminary data.</text>
</comment>
<dbReference type="Gene3D" id="3.40.50.2000">
    <property type="entry name" value="Glycogen Phosphorylase B"/>
    <property type="match status" value="2"/>
</dbReference>
<evidence type="ECO:0000256" key="2">
    <source>
        <dbReference type="ARBA" id="ARBA00022676"/>
    </source>
</evidence>
<evidence type="ECO:0000256" key="3">
    <source>
        <dbReference type="ARBA" id="ARBA00022679"/>
    </source>
</evidence>
<evidence type="ECO:0008006" key="6">
    <source>
        <dbReference type="Google" id="ProtNLM"/>
    </source>
</evidence>
<dbReference type="PANTHER" id="PTHR48047:SF28">
    <property type="entry name" value="F11M15.8 PROTEIN"/>
    <property type="match status" value="1"/>
</dbReference>
<comment type="similarity">
    <text evidence="1">Belongs to the UDP-glycosyltransferase family.</text>
</comment>
<dbReference type="Proteomes" id="UP001386955">
    <property type="component" value="Unassembled WGS sequence"/>
</dbReference>
<dbReference type="SUPFAM" id="SSF53756">
    <property type="entry name" value="UDP-Glycosyltransferase/glycogen phosphorylase"/>
    <property type="match status" value="1"/>
</dbReference>
<dbReference type="Pfam" id="PF00201">
    <property type="entry name" value="UDPGT"/>
    <property type="match status" value="1"/>
</dbReference>
<evidence type="ECO:0000313" key="5">
    <source>
        <dbReference type="Proteomes" id="UP001386955"/>
    </source>
</evidence>
<dbReference type="CDD" id="cd03784">
    <property type="entry name" value="GT1_Gtf-like"/>
    <property type="match status" value="1"/>
</dbReference>
<evidence type="ECO:0000256" key="1">
    <source>
        <dbReference type="ARBA" id="ARBA00009995"/>
    </source>
</evidence>
<dbReference type="AlphaFoldDB" id="A0AAN9XRP6"/>
<sequence length="481" mass="52916">MSKVHILIFPYPAQGHILALLDLAHHLALRGLTITIIVTPKNVPILNPLLSSHPNTLQTLILPFPPHQNIPAGAENVRELGNTANYPFINALSKLQPLIIHWFTTHPNPPVALISDFFLGWTHQLATQLAIPSISFYGVSALLTTVLTRCWQNPCFVQSETGTIINFPQNPGTPWFKKEHLPTVFLRYRESDPDSEFVKDSFVSNALSWGCVFNTFRALEGSSLDHIRAELGHARVFAVGPLVSDRVESHTNKESEVLRWLDAFEEDGSVLYVCFGSQKMLKKEQMEALALGLERSETRFVWVVKTPSTKEQILEGYGLVPDGFVDRVSGRGLVVTGWAPQVAILSHRVVGGFVSHCGWNSVLEAMVSGVAILGWPMEADQFVNAKMLVEDKGMAVRVCEGGDYVPDPDELGGVVKAVMCGESHEKKRAKLMREEAVRAVSDGGESSIQVDELVKALLQLGVKQGQCKVPQHCGHDVSAAI</sequence>
<proteinExistence type="inferred from homology"/>
<accession>A0AAN9XRP6</accession>
<dbReference type="EMBL" id="JAYMYS010000002">
    <property type="protein sequence ID" value="KAK7405353.1"/>
    <property type="molecule type" value="Genomic_DNA"/>
</dbReference>
<gene>
    <name evidence="4" type="ORF">VNO78_06601</name>
</gene>
<organism evidence="4 5">
    <name type="scientific">Psophocarpus tetragonolobus</name>
    <name type="common">Winged bean</name>
    <name type="synonym">Dolichos tetragonolobus</name>
    <dbReference type="NCBI Taxonomy" id="3891"/>
    <lineage>
        <taxon>Eukaryota</taxon>
        <taxon>Viridiplantae</taxon>
        <taxon>Streptophyta</taxon>
        <taxon>Embryophyta</taxon>
        <taxon>Tracheophyta</taxon>
        <taxon>Spermatophyta</taxon>
        <taxon>Magnoliopsida</taxon>
        <taxon>eudicotyledons</taxon>
        <taxon>Gunneridae</taxon>
        <taxon>Pentapetalae</taxon>
        <taxon>rosids</taxon>
        <taxon>fabids</taxon>
        <taxon>Fabales</taxon>
        <taxon>Fabaceae</taxon>
        <taxon>Papilionoideae</taxon>
        <taxon>50 kb inversion clade</taxon>
        <taxon>NPAAA clade</taxon>
        <taxon>indigoferoid/millettioid clade</taxon>
        <taxon>Phaseoleae</taxon>
        <taxon>Psophocarpus</taxon>
    </lineage>
</organism>
<keyword evidence="2" id="KW-0328">Glycosyltransferase</keyword>
<dbReference type="FunFam" id="3.40.50.2000:FF:000064">
    <property type="entry name" value="Glycosyltransferase"/>
    <property type="match status" value="1"/>
</dbReference>
<evidence type="ECO:0000313" key="4">
    <source>
        <dbReference type="EMBL" id="KAK7405353.1"/>
    </source>
</evidence>
<name>A0AAN9XRP6_PSOTE</name>
<dbReference type="PANTHER" id="PTHR48047">
    <property type="entry name" value="GLYCOSYLTRANSFERASE"/>
    <property type="match status" value="1"/>
</dbReference>
<keyword evidence="5" id="KW-1185">Reference proteome</keyword>
<dbReference type="GO" id="GO:0035251">
    <property type="term" value="F:UDP-glucosyltransferase activity"/>
    <property type="evidence" value="ECO:0007669"/>
    <property type="project" value="TreeGrafter"/>
</dbReference>
<dbReference type="InterPro" id="IPR002213">
    <property type="entry name" value="UDP_glucos_trans"/>
</dbReference>
<keyword evidence="3" id="KW-0808">Transferase</keyword>
<protein>
    <recommendedName>
        <fullName evidence="6">Glycosyltransferase</fullName>
    </recommendedName>
</protein>
<reference evidence="4 5" key="1">
    <citation type="submission" date="2024-01" db="EMBL/GenBank/DDBJ databases">
        <title>The genomes of 5 underutilized Papilionoideae crops provide insights into root nodulation and disease resistanc.</title>
        <authorList>
            <person name="Jiang F."/>
        </authorList>
    </citation>
    <scope>NUCLEOTIDE SEQUENCE [LARGE SCALE GENOMIC DNA]</scope>
    <source>
        <strain evidence="4">DUOXIRENSHENG_FW03</strain>
        <tissue evidence="4">Leaves</tissue>
    </source>
</reference>